<organism evidence="2 3">
    <name type="scientific">Helianthus annuus</name>
    <name type="common">Common sunflower</name>
    <dbReference type="NCBI Taxonomy" id="4232"/>
    <lineage>
        <taxon>Eukaryota</taxon>
        <taxon>Viridiplantae</taxon>
        <taxon>Streptophyta</taxon>
        <taxon>Embryophyta</taxon>
        <taxon>Tracheophyta</taxon>
        <taxon>Spermatophyta</taxon>
        <taxon>Magnoliopsida</taxon>
        <taxon>eudicotyledons</taxon>
        <taxon>Gunneridae</taxon>
        <taxon>Pentapetalae</taxon>
        <taxon>asterids</taxon>
        <taxon>campanulids</taxon>
        <taxon>Asterales</taxon>
        <taxon>Asteraceae</taxon>
        <taxon>Asteroideae</taxon>
        <taxon>Heliantheae alliance</taxon>
        <taxon>Heliantheae</taxon>
        <taxon>Helianthus</taxon>
    </lineage>
</organism>
<dbReference type="SUPFAM" id="SSF53300">
    <property type="entry name" value="vWA-like"/>
    <property type="match status" value="1"/>
</dbReference>
<dbReference type="SMART" id="SM00327">
    <property type="entry name" value="VWA"/>
    <property type="match status" value="1"/>
</dbReference>
<evidence type="ECO:0000313" key="2">
    <source>
        <dbReference type="EMBL" id="OTG12664.1"/>
    </source>
</evidence>
<dbReference type="PROSITE" id="PS50234">
    <property type="entry name" value="VWFA"/>
    <property type="match status" value="1"/>
</dbReference>
<dbReference type="Proteomes" id="UP000215914">
    <property type="component" value="Chromosome 10"/>
</dbReference>
<proteinExistence type="predicted"/>
<protein>
    <recommendedName>
        <fullName evidence="1">VWFA domain-containing protein</fullName>
    </recommendedName>
</protein>
<gene>
    <name evidence="2" type="ORF">HannXRQ_Chr10g0312081</name>
</gene>
<dbReference type="Gene3D" id="3.40.50.410">
    <property type="entry name" value="von Willebrand factor, type A domain"/>
    <property type="match status" value="1"/>
</dbReference>
<evidence type="ECO:0000313" key="3">
    <source>
        <dbReference type="Proteomes" id="UP000215914"/>
    </source>
</evidence>
<dbReference type="InterPro" id="IPR002035">
    <property type="entry name" value="VWF_A"/>
</dbReference>
<dbReference type="EMBL" id="CM007899">
    <property type="protein sequence ID" value="OTG12664.1"/>
    <property type="molecule type" value="Genomic_DNA"/>
</dbReference>
<dbReference type="InterPro" id="IPR036465">
    <property type="entry name" value="vWFA_dom_sf"/>
</dbReference>
<dbReference type="InParanoid" id="A0A251TP35"/>
<evidence type="ECO:0000259" key="1">
    <source>
        <dbReference type="PROSITE" id="PS50234"/>
    </source>
</evidence>
<dbReference type="STRING" id="4232.A0A251TP35"/>
<keyword evidence="3" id="KW-1185">Reference proteome</keyword>
<accession>A0A251TP35</accession>
<dbReference type="Pfam" id="PF13768">
    <property type="entry name" value="VWA_3"/>
    <property type="match status" value="1"/>
</dbReference>
<dbReference type="PANTHER" id="PTHR46503:SF12">
    <property type="entry name" value="VWFA DOMAIN-CONTAINING PROTEIN"/>
    <property type="match status" value="1"/>
</dbReference>
<dbReference type="AlphaFoldDB" id="A0A251TP35"/>
<dbReference type="PANTHER" id="PTHR46503">
    <property type="entry name" value="INTER-ALPHA-TRYPSIN INHIBITOR HEAVY CHAIN-LIKE PROTEIN"/>
    <property type="match status" value="1"/>
</dbReference>
<name>A0A251TP35_HELAN</name>
<sequence>MRNIKNNTLVDDWVYEYMNTLIVIINKHILYQHKFKKYINPLGVATSLCILTSQGANTQKKKKNLLIKKMTTANEFSKSVDMGLRLSQRIYYGKDHAPKPNIMTKCRTLQSQSSTSSTSSFRLSDKHHPTAPMVYAMISDPDVVDNPDIRSYQPHVYGRCNPPALIPLYMHRISMNVDCFLDTAFVEVGGAWRVHCVTASACCDCRIAIPMGEKGSLLDINVETTKRSYFTKLITPPNDEKDSDRVTKAKDGFMMKRNTYTLKIPQVEGGSIIHVKVRWSQKLLYEGDEFCLSVPFTFPSYVLPVDKTITKIEKVSLNVNSGTETMITCRFASHPLKVQQQAGEASFLYEAEVLKWSTQDFYFAYSVCSNEIIGGLLLQRPSLYDSDQRDMFCFYLFPGTNKDNKVYKKEMIFLLDISGSMRDAPLEQSKYAITASLSKLNHGDLFNIIAFNGDIQSFSSSLELATEETITNATEWMWDNLVAKGGTNLMSPLKQAIDMVGKTSESVPLIFLITDGTVEDERDICNMIKCSLVDGGMNSPRICTFGIGSYCNYYFLQMLAYLGRGYYDAAHDVDSVGDRMQRLLDNALSPLLANVTLDTLENLESYELYPSRIPDLLTGSPLIVSGRYQGKFPVFVKARGLRADLSTYVIDVKVRKITDTHLERVCARMEVDILTAHAWLDQNTHMEKKIAKMSLQRGVPSEYTCMILVQNSKVKRTLKSLLLDEKRSKPMNQKTICLRNICVGFGNLKATTENLPPGIEDVKLNEAVKMVMKAATSCYGFMASWGCWRCLLQTWSQVKNDQCALAIAQLCTALACLEFLDCCCDLCDSCIDLCQ</sequence>
<feature type="domain" description="VWFA" evidence="1">
    <location>
        <begin position="410"/>
        <end position="583"/>
    </location>
</feature>
<reference evidence="3" key="1">
    <citation type="journal article" date="2017" name="Nature">
        <title>The sunflower genome provides insights into oil metabolism, flowering and Asterid evolution.</title>
        <authorList>
            <person name="Badouin H."/>
            <person name="Gouzy J."/>
            <person name="Grassa C.J."/>
            <person name="Murat F."/>
            <person name="Staton S.E."/>
            <person name="Cottret L."/>
            <person name="Lelandais-Briere C."/>
            <person name="Owens G.L."/>
            <person name="Carrere S."/>
            <person name="Mayjonade B."/>
            <person name="Legrand L."/>
            <person name="Gill N."/>
            <person name="Kane N.C."/>
            <person name="Bowers J.E."/>
            <person name="Hubner S."/>
            <person name="Bellec A."/>
            <person name="Berard A."/>
            <person name="Berges H."/>
            <person name="Blanchet N."/>
            <person name="Boniface M.C."/>
            <person name="Brunel D."/>
            <person name="Catrice O."/>
            <person name="Chaidir N."/>
            <person name="Claudel C."/>
            <person name="Donnadieu C."/>
            <person name="Faraut T."/>
            <person name="Fievet G."/>
            <person name="Helmstetter N."/>
            <person name="King M."/>
            <person name="Knapp S.J."/>
            <person name="Lai Z."/>
            <person name="Le Paslier M.C."/>
            <person name="Lippi Y."/>
            <person name="Lorenzon L."/>
            <person name="Mandel J.R."/>
            <person name="Marage G."/>
            <person name="Marchand G."/>
            <person name="Marquand E."/>
            <person name="Bret-Mestries E."/>
            <person name="Morien E."/>
            <person name="Nambeesan S."/>
            <person name="Nguyen T."/>
            <person name="Pegot-Espagnet P."/>
            <person name="Pouilly N."/>
            <person name="Raftis F."/>
            <person name="Sallet E."/>
            <person name="Schiex T."/>
            <person name="Thomas J."/>
            <person name="Vandecasteele C."/>
            <person name="Vares D."/>
            <person name="Vear F."/>
            <person name="Vautrin S."/>
            <person name="Crespi M."/>
            <person name="Mangin B."/>
            <person name="Burke J.M."/>
            <person name="Salse J."/>
            <person name="Munos S."/>
            <person name="Vincourt P."/>
            <person name="Rieseberg L.H."/>
            <person name="Langlade N.B."/>
        </authorList>
    </citation>
    <scope>NUCLEOTIDE SEQUENCE [LARGE SCALE GENOMIC DNA]</scope>
    <source>
        <strain evidence="3">cv. SF193</strain>
    </source>
</reference>
<dbReference type="OMA" id="CIGCCFE"/>